<feature type="active site" description="Nucleophile" evidence="4">
    <location>
        <position position="178"/>
    </location>
</feature>
<dbReference type="Pfam" id="PF06441">
    <property type="entry name" value="EHN"/>
    <property type="match status" value="1"/>
</dbReference>
<name>A0AAD1EPB9_9MICO</name>
<accession>A0AAD1EPB9</accession>
<feature type="active site" description="Proton donor" evidence="4">
    <location>
        <position position="304"/>
    </location>
</feature>
<dbReference type="PANTHER" id="PTHR21661">
    <property type="entry name" value="EPOXIDE HYDROLASE 1-RELATED"/>
    <property type="match status" value="1"/>
</dbReference>
<dbReference type="GO" id="GO:0097176">
    <property type="term" value="P:epoxide metabolic process"/>
    <property type="evidence" value="ECO:0007669"/>
    <property type="project" value="TreeGrafter"/>
</dbReference>
<sequence>MKQHRTSRPVPTVSSEEWSDLRDRIRRTRWSPEWPVEGWSAGTDRAELRRLARRWSEEFDWPTQERRMRELPWSQADFDGTPLSYLRFEAETEGRLPVVLTNGWPSSALELVPLAERLAFPSRFGGDPADAATVVVPALPGFPFSPQRPRLDEQTHDLWHRLMTEELGIARYVAHGGDLGAGITSRLAENHPAAVAGIHLLAVASPQHVEDDSLSAEERSYLDEVREWSDIEGAYEHQQQTRPLTLAPALSDSPVGLLAWILEKHRAWSDCGGDLSIRFDDDYLLTLASLYWFTDSISTSLRPYWEYATGRTARVGRVSVPTAISIFPADLTHPPRSWAERTYDVIRYTRMPRGGHFAPHEEPELLAADIRTLTRLVQ</sequence>
<organism evidence="6 7">
    <name type="scientific">Rathayibacter iranicus</name>
    <dbReference type="NCBI Taxonomy" id="59737"/>
    <lineage>
        <taxon>Bacteria</taxon>
        <taxon>Bacillati</taxon>
        <taxon>Actinomycetota</taxon>
        <taxon>Actinomycetes</taxon>
        <taxon>Micrococcales</taxon>
        <taxon>Microbacteriaceae</taxon>
        <taxon>Rathayibacter</taxon>
    </lineage>
</organism>
<dbReference type="PRINTS" id="PR00412">
    <property type="entry name" value="EPOXHYDRLASE"/>
</dbReference>
<dbReference type="KEGG" id="ria:C7V51_14445"/>
<dbReference type="InterPro" id="IPR000639">
    <property type="entry name" value="Epox_hydrolase-like"/>
</dbReference>
<dbReference type="Gene3D" id="3.40.50.1820">
    <property type="entry name" value="alpha/beta hydrolase"/>
    <property type="match status" value="1"/>
</dbReference>
<dbReference type="EMBL" id="CP028130">
    <property type="protein sequence ID" value="AZZ57509.1"/>
    <property type="molecule type" value="Genomic_DNA"/>
</dbReference>
<protein>
    <submittedName>
        <fullName evidence="6">Epoxide hydrolase</fullName>
    </submittedName>
</protein>
<evidence type="ECO:0000313" key="6">
    <source>
        <dbReference type="EMBL" id="AZZ57509.1"/>
    </source>
</evidence>
<evidence type="ECO:0000256" key="1">
    <source>
        <dbReference type="ARBA" id="ARBA00010088"/>
    </source>
</evidence>
<dbReference type="Proteomes" id="UP000283946">
    <property type="component" value="Chromosome"/>
</dbReference>
<dbReference type="AlphaFoldDB" id="A0AAD1EPB9"/>
<proteinExistence type="inferred from homology"/>
<evidence type="ECO:0000313" key="7">
    <source>
        <dbReference type="Proteomes" id="UP000283946"/>
    </source>
</evidence>
<reference evidence="6 7" key="1">
    <citation type="submission" date="2018-03" db="EMBL/GenBank/DDBJ databases">
        <title>Bacteriophage NCPPB3778 and a type I-E CRISPR drive the evolution of the US Biological Select Agent, Rathayibacter toxicus.</title>
        <authorList>
            <person name="Davis E.W.II."/>
            <person name="Tabima J.F."/>
            <person name="Weisberg A.J."/>
            <person name="Dantas Lopes L."/>
            <person name="Wiseman M.S."/>
            <person name="Wiseman M.S."/>
            <person name="Pupko T."/>
            <person name="Belcher M.S."/>
            <person name="Sechler A.J."/>
            <person name="Tancos M.A."/>
            <person name="Schroeder B.K."/>
            <person name="Murray T.D."/>
            <person name="Luster D.G."/>
            <person name="Schneider W.L."/>
            <person name="Rogers E."/>
            <person name="Andreote F.D."/>
            <person name="Grunwald N.J."/>
            <person name="Putnam M.L."/>
            <person name="Chang J.H."/>
        </authorList>
    </citation>
    <scope>NUCLEOTIDE SEQUENCE [LARGE SCALE GENOMIC DNA]</scope>
    <source>
        <strain evidence="6 7">NCCPB 2253</strain>
    </source>
</reference>
<dbReference type="InterPro" id="IPR010497">
    <property type="entry name" value="Epoxide_hydro_N"/>
</dbReference>
<dbReference type="InterPro" id="IPR016292">
    <property type="entry name" value="Epoxide_hydrolase"/>
</dbReference>
<evidence type="ECO:0000259" key="5">
    <source>
        <dbReference type="Pfam" id="PF06441"/>
    </source>
</evidence>
<keyword evidence="3 6" id="KW-0378">Hydrolase</keyword>
<gene>
    <name evidence="6" type="ORF">C7V51_14445</name>
</gene>
<comment type="similarity">
    <text evidence="1">Belongs to the peptidase S33 family.</text>
</comment>
<keyword evidence="2" id="KW-0058">Aromatic hydrocarbons catabolism</keyword>
<dbReference type="PANTHER" id="PTHR21661:SF35">
    <property type="entry name" value="EPOXIDE HYDROLASE"/>
    <property type="match status" value="1"/>
</dbReference>
<dbReference type="SUPFAM" id="SSF53474">
    <property type="entry name" value="alpha/beta-Hydrolases"/>
    <property type="match status" value="1"/>
</dbReference>
<feature type="active site" description="Proton acceptor" evidence="4">
    <location>
        <position position="356"/>
    </location>
</feature>
<evidence type="ECO:0000256" key="3">
    <source>
        <dbReference type="ARBA" id="ARBA00022801"/>
    </source>
</evidence>
<evidence type="ECO:0000256" key="2">
    <source>
        <dbReference type="ARBA" id="ARBA00022797"/>
    </source>
</evidence>
<evidence type="ECO:0000256" key="4">
    <source>
        <dbReference type="PIRSR" id="PIRSR001112-1"/>
    </source>
</evidence>
<dbReference type="PIRSF" id="PIRSF001112">
    <property type="entry name" value="Epoxide_hydrolase"/>
    <property type="match status" value="1"/>
</dbReference>
<feature type="domain" description="Epoxide hydrolase N-terminal" evidence="5">
    <location>
        <begin position="12"/>
        <end position="110"/>
    </location>
</feature>
<dbReference type="RefSeq" id="WP_104266244.1">
    <property type="nucleotide sequence ID" value="NZ_CP028130.1"/>
</dbReference>
<dbReference type="GO" id="GO:0004301">
    <property type="term" value="F:epoxide hydrolase activity"/>
    <property type="evidence" value="ECO:0007669"/>
    <property type="project" value="TreeGrafter"/>
</dbReference>
<dbReference type="InterPro" id="IPR029058">
    <property type="entry name" value="AB_hydrolase_fold"/>
</dbReference>